<name>A0A0P1AEL9_PLAHL</name>
<evidence type="ECO:0000313" key="3">
    <source>
        <dbReference type="Proteomes" id="UP000054928"/>
    </source>
</evidence>
<reference evidence="3" key="1">
    <citation type="submission" date="2014-09" db="EMBL/GenBank/DDBJ databases">
        <authorList>
            <person name="Sharma Rahul"/>
            <person name="Thines Marco"/>
        </authorList>
    </citation>
    <scope>NUCLEOTIDE SEQUENCE [LARGE SCALE GENOMIC DNA]</scope>
</reference>
<dbReference type="AlphaFoldDB" id="A0A0P1AEL9"/>
<feature type="compositionally biased region" description="Low complexity" evidence="1">
    <location>
        <begin position="26"/>
        <end position="37"/>
    </location>
</feature>
<sequence>MRSVRRTHTKLPAPAKKPSSKRNVRKLPPSGKKSSLKANIPRTTTPVNAALADPYLQLAIRTSASLKKQIKSGIEMDVAVGGSHTKNLVQHGFNRHEVEVILRTARLDHAKVQDLLKQYDTAVKKTSITAILDDVTEFNNRQSLSPDFLTKVEARAAKVIVNRVIDDPQRLHLNSEMPFYDEWNSGEDTGHL</sequence>
<dbReference type="RefSeq" id="XP_024575615.1">
    <property type="nucleotide sequence ID" value="XM_024724772.1"/>
</dbReference>
<evidence type="ECO:0000313" key="2">
    <source>
        <dbReference type="EMBL" id="CEG39246.1"/>
    </source>
</evidence>
<proteinExistence type="predicted"/>
<organism evidence="2 3">
    <name type="scientific">Plasmopara halstedii</name>
    <name type="common">Downy mildew of sunflower</name>
    <dbReference type="NCBI Taxonomy" id="4781"/>
    <lineage>
        <taxon>Eukaryota</taxon>
        <taxon>Sar</taxon>
        <taxon>Stramenopiles</taxon>
        <taxon>Oomycota</taxon>
        <taxon>Peronosporomycetes</taxon>
        <taxon>Peronosporales</taxon>
        <taxon>Peronosporaceae</taxon>
        <taxon>Plasmopara</taxon>
    </lineage>
</organism>
<accession>A0A0P1AEL9</accession>
<feature type="region of interest" description="Disordered" evidence="1">
    <location>
        <begin position="1"/>
        <end position="42"/>
    </location>
</feature>
<keyword evidence="3" id="KW-1185">Reference proteome</keyword>
<dbReference type="GeneID" id="36404354"/>
<protein>
    <submittedName>
        <fullName evidence="2">Uncharacterized protein</fullName>
    </submittedName>
</protein>
<dbReference type="EMBL" id="CCYD01000409">
    <property type="protein sequence ID" value="CEG39246.1"/>
    <property type="molecule type" value="Genomic_DNA"/>
</dbReference>
<evidence type="ECO:0000256" key="1">
    <source>
        <dbReference type="SAM" id="MobiDB-lite"/>
    </source>
</evidence>
<dbReference type="Proteomes" id="UP000054928">
    <property type="component" value="Unassembled WGS sequence"/>
</dbReference>